<dbReference type="Gene3D" id="1.25.40.10">
    <property type="entry name" value="Tetratricopeptide repeat domain"/>
    <property type="match status" value="3"/>
</dbReference>
<feature type="DNA-binding region" description="OmpR/PhoB-type" evidence="5">
    <location>
        <begin position="100"/>
        <end position="201"/>
    </location>
</feature>
<evidence type="ECO:0000256" key="5">
    <source>
        <dbReference type="PROSITE-ProRule" id="PRU01091"/>
    </source>
</evidence>
<name>A0A4S8P3P6_9ACTN</name>
<dbReference type="InterPro" id="IPR019734">
    <property type="entry name" value="TPR_rpt"/>
</dbReference>
<keyword evidence="8" id="KW-1185">Reference proteome</keyword>
<dbReference type="InterPro" id="IPR051677">
    <property type="entry name" value="AfsR-DnrI-RedD_regulator"/>
</dbReference>
<dbReference type="CDD" id="cd15831">
    <property type="entry name" value="BTAD"/>
    <property type="match status" value="1"/>
</dbReference>
<dbReference type="GO" id="GO:0043531">
    <property type="term" value="F:ADP binding"/>
    <property type="evidence" value="ECO:0007669"/>
    <property type="project" value="InterPro"/>
</dbReference>
<dbReference type="InterPro" id="IPR011990">
    <property type="entry name" value="TPR-like_helical_dom_sf"/>
</dbReference>
<dbReference type="PROSITE" id="PS51755">
    <property type="entry name" value="OMPR_PHOB"/>
    <property type="match status" value="1"/>
</dbReference>
<dbReference type="EMBL" id="STGX01000017">
    <property type="protein sequence ID" value="THV24623.1"/>
    <property type="molecule type" value="Genomic_DNA"/>
</dbReference>
<organism evidence="7 8">
    <name type="scientific">Glycomyces paridis</name>
    <dbReference type="NCBI Taxonomy" id="2126555"/>
    <lineage>
        <taxon>Bacteria</taxon>
        <taxon>Bacillati</taxon>
        <taxon>Actinomycetota</taxon>
        <taxon>Actinomycetes</taxon>
        <taxon>Glycomycetales</taxon>
        <taxon>Glycomycetaceae</taxon>
        <taxon>Glycomyces</taxon>
    </lineage>
</organism>
<sequence>MHDRVRPGRRRMGLVRNCRGRFARQQVILLVWPRSSQGASMAHLMAYRCVWRGAGRAGATAAGGAPGPQWGLSALGCKRIHCKNRCRAALSCAERSTPLARPVTMQGKSGTLDFKVLGPIEVIRDGEPLPLRSIVQRRLLAALLAGSDQPVPVDVLEEAVWEGSAPEQSRKSLLVYLHRLRRSLAEERRIVRESSGYRIRVGEEDFDAKAFDVLASRAREARGRGRVEESATGFANAMRLWRGEPYEDVPSVGPIAAEAHRLGEDRLLAQQELLEVNLDMGMHASLIGDLEALVRAHPFRERLTALRMLALYRAGRQAEALQAFRESRKVLGEELGIDPGPLLQRVHHAILHRDERLESVATESIEGTWIALPGPPVELGERRSATPRELPADVAGFAGRDGELRFLEGARLGDADDGIPPAPIVVISGMAGVGKTASAVHWAHLVAGDYPDGQLFLNLRGFSAVPALRPIEALTAMLRSLGLAEEQVPAETDQAAALLRTETAGKRLLLLLDNAASAEQVAPLLPGSPGSLVIVTSRNQLGDLLARRGGYLLNQAPLAHDEAVELLKALLRVARSSQDPEIDELARRCGYLPLALRIAAANLADRADLGIGGFTERLSSGGQVEALRIGDSPHTAMRATFDGSYMALPEEARHVFRFLGIAPVRTLTVDSVAVLADTSRAVAERAVEQLVNAHMVIRGGRGRLHLHDLLRDYANDLLEPTDRARTAAMGRLLEWYLATADAACRSRYPGSARLLETTAVSALDDPEEALRWLEDERENLIALARHSGDRREDSVAWRLADILRSHAWAQLSCADFLALALAALRSARSVGSARGEAVAELCLSTVYLKARDFRKVVPHAERAITLSRRIGWDAGRASAHHNMMFACWQIGRLRTSVEHGEAALTMNLANGRRRAQSVNLAALGVVHGALGDLHKELLLHTEALGIAEEIGNARLQTAHLNDLAQTSIDLGSLAAAEDYAVRAMKLEADRGEGELGAPTAESMTALCSALGEYDNALAYAEAVVRQGREQGDRKRTADGLIWLALALNRLERHEEAVDTATHGLRVAEEDLAATTIKALVERAAGRIGLGAFNAARADARRALALAREGGYRIAEGSALNLMAEVHLRRGRTRRAGEIARRALDLLRPTGHRAAVSCSLWILGAAAFERGDAAAAKGHWRQARQLYEAMGAPMPKKYTMDLY</sequence>
<dbReference type="SUPFAM" id="SSF48452">
    <property type="entry name" value="TPR-like"/>
    <property type="match status" value="4"/>
</dbReference>
<protein>
    <recommendedName>
        <fullName evidence="6">OmpR/PhoB-type domain-containing protein</fullName>
    </recommendedName>
</protein>
<dbReference type="InterPro" id="IPR016032">
    <property type="entry name" value="Sig_transdc_resp-reg_C-effctor"/>
</dbReference>
<evidence type="ECO:0000259" key="6">
    <source>
        <dbReference type="PROSITE" id="PS51755"/>
    </source>
</evidence>
<dbReference type="Gene3D" id="1.10.10.10">
    <property type="entry name" value="Winged helix-like DNA-binding domain superfamily/Winged helix DNA-binding domain"/>
    <property type="match status" value="2"/>
</dbReference>
<dbReference type="SMART" id="SM00028">
    <property type="entry name" value="TPR"/>
    <property type="match status" value="9"/>
</dbReference>
<proteinExistence type="inferred from homology"/>
<dbReference type="GO" id="GO:0003677">
    <property type="term" value="F:DNA binding"/>
    <property type="evidence" value="ECO:0007669"/>
    <property type="project" value="UniProtKB-UniRule"/>
</dbReference>
<dbReference type="SMART" id="SM01043">
    <property type="entry name" value="BTAD"/>
    <property type="match status" value="1"/>
</dbReference>
<dbReference type="Proteomes" id="UP000305792">
    <property type="component" value="Unassembled WGS sequence"/>
</dbReference>
<comment type="caution">
    <text evidence="7">The sequence shown here is derived from an EMBL/GenBank/DDBJ whole genome shotgun (WGS) entry which is preliminary data.</text>
</comment>
<dbReference type="SUPFAM" id="SSF52540">
    <property type="entry name" value="P-loop containing nucleoside triphosphate hydrolases"/>
    <property type="match status" value="1"/>
</dbReference>
<reference evidence="7 8" key="1">
    <citation type="journal article" date="2018" name="Int. J. Syst. Evol. Microbiol.">
        <title>Glycomyces paridis sp. nov., isolated from the medicinal plant Paris polyphylla.</title>
        <authorList>
            <person name="Fang X.M."/>
            <person name="Bai J.L."/>
            <person name="Su J."/>
            <person name="Zhao L.L."/>
            <person name="Liu H.Y."/>
            <person name="Ma B.P."/>
            <person name="Zhang Y.Q."/>
            <person name="Yu L.Y."/>
        </authorList>
    </citation>
    <scope>NUCLEOTIDE SEQUENCE [LARGE SCALE GENOMIC DNA]</scope>
    <source>
        <strain evidence="7 8">CPCC 204357</strain>
    </source>
</reference>
<evidence type="ECO:0000313" key="8">
    <source>
        <dbReference type="Proteomes" id="UP000305792"/>
    </source>
</evidence>
<keyword evidence="3 5" id="KW-0238">DNA-binding</keyword>
<dbReference type="PANTHER" id="PTHR35807:SF1">
    <property type="entry name" value="TRANSCRIPTIONAL REGULATOR REDD"/>
    <property type="match status" value="1"/>
</dbReference>
<dbReference type="InterPro" id="IPR027417">
    <property type="entry name" value="P-loop_NTPase"/>
</dbReference>
<dbReference type="InterPro" id="IPR005158">
    <property type="entry name" value="BTAD"/>
</dbReference>
<dbReference type="SMART" id="SM00862">
    <property type="entry name" value="Trans_reg_C"/>
    <property type="match status" value="1"/>
</dbReference>
<dbReference type="InterPro" id="IPR001867">
    <property type="entry name" value="OmpR/PhoB-type_DNA-bd"/>
</dbReference>
<comment type="similarity">
    <text evidence="1">Belongs to the AfsR/DnrI/RedD regulatory family.</text>
</comment>
<dbReference type="SUPFAM" id="SSF46894">
    <property type="entry name" value="C-terminal effector domain of the bipartite response regulators"/>
    <property type="match status" value="1"/>
</dbReference>
<dbReference type="PRINTS" id="PR00364">
    <property type="entry name" value="DISEASERSIST"/>
</dbReference>
<evidence type="ECO:0000256" key="2">
    <source>
        <dbReference type="ARBA" id="ARBA00023015"/>
    </source>
</evidence>
<evidence type="ECO:0000256" key="1">
    <source>
        <dbReference type="ARBA" id="ARBA00005820"/>
    </source>
</evidence>
<evidence type="ECO:0000256" key="3">
    <source>
        <dbReference type="ARBA" id="ARBA00023125"/>
    </source>
</evidence>
<dbReference type="Gene3D" id="3.40.50.300">
    <property type="entry name" value="P-loop containing nucleotide triphosphate hydrolases"/>
    <property type="match status" value="1"/>
</dbReference>
<dbReference type="InterPro" id="IPR036388">
    <property type="entry name" value="WH-like_DNA-bd_sf"/>
</dbReference>
<gene>
    <name evidence="7" type="ORF">E9998_20715</name>
</gene>
<evidence type="ECO:0000313" key="7">
    <source>
        <dbReference type="EMBL" id="THV24623.1"/>
    </source>
</evidence>
<dbReference type="Pfam" id="PF03704">
    <property type="entry name" value="BTAD"/>
    <property type="match status" value="1"/>
</dbReference>
<dbReference type="GO" id="GO:0000160">
    <property type="term" value="P:phosphorelay signal transduction system"/>
    <property type="evidence" value="ECO:0007669"/>
    <property type="project" value="InterPro"/>
</dbReference>
<accession>A0A4S8P3P6</accession>
<dbReference type="PANTHER" id="PTHR35807">
    <property type="entry name" value="TRANSCRIPTIONAL REGULATOR REDD-RELATED"/>
    <property type="match status" value="1"/>
</dbReference>
<keyword evidence="4" id="KW-0804">Transcription</keyword>
<evidence type="ECO:0000256" key="4">
    <source>
        <dbReference type="ARBA" id="ARBA00023163"/>
    </source>
</evidence>
<feature type="domain" description="OmpR/PhoB-type" evidence="6">
    <location>
        <begin position="100"/>
        <end position="201"/>
    </location>
</feature>
<keyword evidence="2" id="KW-0805">Transcription regulation</keyword>
<dbReference type="GO" id="GO:0006355">
    <property type="term" value="P:regulation of DNA-templated transcription"/>
    <property type="evidence" value="ECO:0007669"/>
    <property type="project" value="InterPro"/>
</dbReference>
<dbReference type="AlphaFoldDB" id="A0A4S8P3P6"/>